<dbReference type="Proteomes" id="UP000245956">
    <property type="component" value="Unassembled WGS sequence"/>
</dbReference>
<name>A0A2U3EQI4_PURLI</name>
<organism evidence="2 3">
    <name type="scientific">Purpureocillium lilacinum</name>
    <name type="common">Paecilomyces lilacinus</name>
    <dbReference type="NCBI Taxonomy" id="33203"/>
    <lineage>
        <taxon>Eukaryota</taxon>
        <taxon>Fungi</taxon>
        <taxon>Dikarya</taxon>
        <taxon>Ascomycota</taxon>
        <taxon>Pezizomycotina</taxon>
        <taxon>Sordariomycetes</taxon>
        <taxon>Hypocreomycetidae</taxon>
        <taxon>Hypocreales</taxon>
        <taxon>Ophiocordycipitaceae</taxon>
        <taxon>Purpureocillium</taxon>
    </lineage>
</organism>
<protein>
    <submittedName>
        <fullName evidence="2">Uncharacterized protein</fullName>
    </submittedName>
</protein>
<feature type="compositionally biased region" description="Basic and acidic residues" evidence="1">
    <location>
        <begin position="397"/>
        <end position="408"/>
    </location>
</feature>
<feature type="region of interest" description="Disordered" evidence="1">
    <location>
        <begin position="333"/>
        <end position="408"/>
    </location>
</feature>
<comment type="caution">
    <text evidence="2">The sequence shown here is derived from an EMBL/GenBank/DDBJ whole genome shotgun (WGS) entry which is preliminary data.</text>
</comment>
<accession>A0A2U3EQI4</accession>
<dbReference type="EMBL" id="LCWV01000001">
    <property type="protein sequence ID" value="PWI76767.1"/>
    <property type="molecule type" value="Genomic_DNA"/>
</dbReference>
<sequence>MGPGPSLMDLTPPTPDSSQARGHENRLLLVACAGEKGQWLPESERGATRARGTCQSGSPVAVPISTIPSQLHAEQINELPRQTFMPCRLLRGGCRSSIRRVVCFFARPSMPQSASYRPSCSSLHGYRLAVAAWFIIPDTGIKPAHTPQPLAADAWTCLHLFARTGCARKSRPPGPGSPLWALCVAHDLTLQAHHHQHHPTPGAIILAPLRRRLVTGTSKGGFPTKKTRKLGTPCANDWLPSSNPGPEWGHQTCLEGVAWGTLATRSCRPTAVVGPARPSLDALGRDSGSGSLPVVPPTEPGGGARPSPEPWEVVMSLCLRRWDSLDPPLRRGWRSDPEAGAMGCHGVSSDSSRDDDNNNNTSISKKPAAASISMRPGVRAARRRHASTPALVLQRGSDGRDAHRSRSVTERARELIRAFAAYLYHRGLLAARLVKVSRPPGDAVDKGRWASDQAHCDESPRVAQRQILVRRVANARAAYNRKQDSPMQHACREVPRASSKASADDMHPPVASQCVQRVCPFEELEERSGHRRTFRLASLVACSVLARRLPHWPGLTTTAVQWLLRVIFGRCVGSIIPLTIAGELIRGNACVVECIKTAVRFKYPSDRVAETACQRYADAPSNGPKRTAAGRRRHG</sequence>
<proteinExistence type="predicted"/>
<evidence type="ECO:0000313" key="2">
    <source>
        <dbReference type="EMBL" id="PWI76767.1"/>
    </source>
</evidence>
<gene>
    <name evidence="2" type="ORF">PCL_03961</name>
</gene>
<evidence type="ECO:0000313" key="3">
    <source>
        <dbReference type="Proteomes" id="UP000245956"/>
    </source>
</evidence>
<dbReference type="AlphaFoldDB" id="A0A2U3EQI4"/>
<feature type="compositionally biased region" description="Low complexity" evidence="1">
    <location>
        <begin position="358"/>
        <end position="373"/>
    </location>
</feature>
<evidence type="ECO:0000256" key="1">
    <source>
        <dbReference type="SAM" id="MobiDB-lite"/>
    </source>
</evidence>
<reference evidence="2 3" key="1">
    <citation type="journal article" date="2016" name="Front. Microbiol.">
        <title>Genome and transcriptome sequences reveal the specific parasitism of the nematophagous Purpureocillium lilacinum 36-1.</title>
        <authorList>
            <person name="Xie J."/>
            <person name="Li S."/>
            <person name="Mo C."/>
            <person name="Xiao X."/>
            <person name="Peng D."/>
            <person name="Wang G."/>
            <person name="Xiao Y."/>
        </authorList>
    </citation>
    <scope>NUCLEOTIDE SEQUENCE [LARGE SCALE GENOMIC DNA]</scope>
    <source>
        <strain evidence="2 3">36-1</strain>
    </source>
</reference>
<feature type="region of interest" description="Disordered" evidence="1">
    <location>
        <begin position="1"/>
        <end position="20"/>
    </location>
</feature>
<feature type="region of interest" description="Disordered" evidence="1">
    <location>
        <begin position="271"/>
        <end position="309"/>
    </location>
</feature>